<dbReference type="AlphaFoldDB" id="A0A7X2XX82"/>
<dbReference type="Gene3D" id="2.30.30.170">
    <property type="match status" value="1"/>
</dbReference>
<evidence type="ECO:0000256" key="2">
    <source>
        <dbReference type="SAM" id="SignalP"/>
    </source>
</evidence>
<feature type="domain" description="GW" evidence="3">
    <location>
        <begin position="40"/>
        <end position="126"/>
    </location>
</feature>
<dbReference type="InterPro" id="IPR025987">
    <property type="entry name" value="GW_dom"/>
</dbReference>
<dbReference type="EMBL" id="WNJO01000026">
    <property type="protein sequence ID" value="MTV83329.1"/>
    <property type="molecule type" value="Genomic_DNA"/>
</dbReference>
<dbReference type="PROSITE" id="PS51780">
    <property type="entry name" value="GW"/>
    <property type="match status" value="1"/>
</dbReference>
<protein>
    <submittedName>
        <fullName evidence="4">GDSL family lipase</fullName>
    </submittedName>
</protein>
<proteinExistence type="predicted"/>
<dbReference type="RefSeq" id="WP_155432588.1">
    <property type="nucleotide sequence ID" value="NZ_WNJO01000026.1"/>
</dbReference>
<comment type="caution">
    <text evidence="4">The sequence shown here is derived from an EMBL/GenBank/DDBJ whole genome shotgun (WGS) entry which is preliminary data.</text>
</comment>
<dbReference type="InterPro" id="IPR013830">
    <property type="entry name" value="SGNH_hydro"/>
</dbReference>
<dbReference type="Proteomes" id="UP000466388">
    <property type="component" value="Unassembled WGS sequence"/>
</dbReference>
<dbReference type="CDD" id="cd00229">
    <property type="entry name" value="SGNH_hydrolase"/>
    <property type="match status" value="1"/>
</dbReference>
<dbReference type="InterPro" id="IPR036514">
    <property type="entry name" value="SGNH_hydro_sf"/>
</dbReference>
<keyword evidence="1 2" id="KW-0732">Signal</keyword>
<feature type="signal peptide" evidence="2">
    <location>
        <begin position="1"/>
        <end position="29"/>
    </location>
</feature>
<name>A0A7X2XX82_9LACO</name>
<dbReference type="Pfam" id="PF13457">
    <property type="entry name" value="GW"/>
    <property type="match status" value="1"/>
</dbReference>
<gene>
    <name evidence="4" type="ORF">GM612_11940</name>
</gene>
<dbReference type="Gene3D" id="3.40.50.1110">
    <property type="entry name" value="SGNH hydrolase"/>
    <property type="match status" value="1"/>
</dbReference>
<evidence type="ECO:0000259" key="3">
    <source>
        <dbReference type="PROSITE" id="PS51780"/>
    </source>
</evidence>
<accession>A0A7X2XX82</accession>
<reference evidence="4 5" key="1">
    <citation type="submission" date="2019-11" db="EMBL/GenBank/DDBJ databases">
        <title>Lactobacillus sp. nov. CRM56-3, isolated from fermented tea leaves.</title>
        <authorList>
            <person name="Phuengjayaem S."/>
            <person name="Tanasupawat S."/>
        </authorList>
    </citation>
    <scope>NUCLEOTIDE SEQUENCE [LARGE SCALE GENOMIC DNA]</scope>
    <source>
        <strain evidence="4 5">CRM56-3</strain>
    </source>
</reference>
<dbReference type="SUPFAM" id="SSF52266">
    <property type="entry name" value="SGNH hydrolase"/>
    <property type="match status" value="1"/>
</dbReference>
<evidence type="ECO:0000313" key="4">
    <source>
        <dbReference type="EMBL" id="MTV83329.1"/>
    </source>
</evidence>
<dbReference type="Pfam" id="PF13472">
    <property type="entry name" value="Lipase_GDSL_2"/>
    <property type="match status" value="1"/>
</dbReference>
<sequence>MKYQNLLKVAAVGFVFALGITGVTTQVKAATVNPDSTVQKTSSVTEFMKVKTTAKSYKTAAFWNYPYGSNTKAKKTHWVRNYANKALTVTKMATLKNGLKYYYVKVNSKPKVRGWIYSGNLREMSYVALGDSITKGWTGTDYAMTPYPTEVGKALGMTVTNLGENNGQVVGDSKLDLTYNIDHHNFKNDDVVTIAYGVNDYFHTQTVAEVQSTLNKEIKVLRAKYPHLQIFGILPMDCYVKDQASGKYVSASITDYSSHAYNLNDLRDGEQSVYTKDKIQTLDWRNYDGQLLPRYDSRDTAFGDTRLHPTQATYTQMSNIIEYFLGENVE</sequence>
<evidence type="ECO:0000256" key="1">
    <source>
        <dbReference type="ARBA" id="ARBA00022729"/>
    </source>
</evidence>
<evidence type="ECO:0000313" key="5">
    <source>
        <dbReference type="Proteomes" id="UP000466388"/>
    </source>
</evidence>
<keyword evidence="5" id="KW-1185">Reference proteome</keyword>
<feature type="chain" id="PRO_5030780101" evidence="2">
    <location>
        <begin position="30"/>
        <end position="330"/>
    </location>
</feature>
<organism evidence="4 5">
    <name type="scientific">Secundilactobacillus folii</name>
    <dbReference type="NCBI Taxonomy" id="2678357"/>
    <lineage>
        <taxon>Bacteria</taxon>
        <taxon>Bacillati</taxon>
        <taxon>Bacillota</taxon>
        <taxon>Bacilli</taxon>
        <taxon>Lactobacillales</taxon>
        <taxon>Lactobacillaceae</taxon>
        <taxon>Secundilactobacillus</taxon>
    </lineage>
</organism>
<dbReference type="InterPro" id="IPR038200">
    <property type="entry name" value="GW_dom_sf"/>
</dbReference>
<dbReference type="SUPFAM" id="SSF82057">
    <property type="entry name" value="Prokaryotic SH3-related domain"/>
    <property type="match status" value="1"/>
</dbReference>